<evidence type="ECO:0000256" key="5">
    <source>
        <dbReference type="ARBA" id="ARBA00022618"/>
    </source>
</evidence>
<keyword evidence="9 10" id="KW-0961">Cell wall biogenesis/degradation</keyword>
<dbReference type="EMBL" id="CP002606">
    <property type="protein sequence ID" value="AEA34477.1"/>
    <property type="molecule type" value="Genomic_DNA"/>
</dbReference>
<protein>
    <recommendedName>
        <fullName evidence="9 10">UDP-N-acetylmuramoylalanine--D-glutamate ligase</fullName>
        <ecNumber evidence="9 10">6.3.2.9</ecNumber>
    </recommendedName>
    <alternativeName>
        <fullName evidence="9">D-glutamic acid-adding enzyme</fullName>
    </alternativeName>
    <alternativeName>
        <fullName evidence="9">UDP-N-acetylmuramoyl-L-alanyl-D-glutamate synthetase</fullName>
    </alternativeName>
</protein>
<keyword evidence="5 9" id="KW-0132">Cell division</keyword>
<evidence type="ECO:0000256" key="10">
    <source>
        <dbReference type="RuleBase" id="RU003664"/>
    </source>
</evidence>
<dbReference type="SUPFAM" id="SSF51984">
    <property type="entry name" value="MurCD N-terminal domain"/>
    <property type="match status" value="1"/>
</dbReference>
<keyword evidence="9 10" id="KW-0573">Peptidoglycan synthesis</keyword>
<evidence type="ECO:0000256" key="8">
    <source>
        <dbReference type="ARBA" id="ARBA00023306"/>
    </source>
</evidence>
<dbReference type="EC" id="6.3.2.9" evidence="9 10"/>
<dbReference type="KEGG" id="hmr:Hipma_1521"/>
<dbReference type="InterPro" id="IPR013221">
    <property type="entry name" value="Mur_ligase_cen"/>
</dbReference>
<dbReference type="Pfam" id="PF02875">
    <property type="entry name" value="Mur_ligase_C"/>
    <property type="match status" value="1"/>
</dbReference>
<comment type="similarity">
    <text evidence="9">Belongs to the MurCDEF family.</text>
</comment>
<dbReference type="GO" id="GO:0008360">
    <property type="term" value="P:regulation of cell shape"/>
    <property type="evidence" value="ECO:0007669"/>
    <property type="project" value="UniProtKB-KW"/>
</dbReference>
<evidence type="ECO:0000256" key="1">
    <source>
        <dbReference type="ARBA" id="ARBA00004496"/>
    </source>
</evidence>
<dbReference type="InterPro" id="IPR036565">
    <property type="entry name" value="Mur-like_cat_sf"/>
</dbReference>
<dbReference type="PANTHER" id="PTHR43692:SF1">
    <property type="entry name" value="UDP-N-ACETYLMURAMOYLALANINE--D-GLUTAMATE LIGASE"/>
    <property type="match status" value="1"/>
</dbReference>
<dbReference type="RefSeq" id="WP_013682506.1">
    <property type="nucleotide sequence ID" value="NC_015318.1"/>
</dbReference>
<evidence type="ECO:0000256" key="9">
    <source>
        <dbReference type="HAMAP-Rule" id="MF_00639"/>
    </source>
</evidence>
<dbReference type="Pfam" id="PF21799">
    <property type="entry name" value="MurD-like_N"/>
    <property type="match status" value="1"/>
</dbReference>
<dbReference type="Pfam" id="PF08245">
    <property type="entry name" value="Mur_ligase_M"/>
    <property type="match status" value="1"/>
</dbReference>
<reference evidence="14" key="2">
    <citation type="submission" date="2011-03" db="EMBL/GenBank/DDBJ databases">
        <title>The complete genome of Hippea maritima DSM 10411.</title>
        <authorList>
            <consortium name="US DOE Joint Genome Institute (JGI-PGF)"/>
            <person name="Lucas S."/>
            <person name="Copeland A."/>
            <person name="Lapidus A."/>
            <person name="Bruce D."/>
            <person name="Goodwin L."/>
            <person name="Pitluck S."/>
            <person name="Peters L."/>
            <person name="Kyrpides N."/>
            <person name="Mavromatis K."/>
            <person name="Pagani I."/>
            <person name="Ivanova N."/>
            <person name="Mikhailova N."/>
            <person name="Lu M."/>
            <person name="Detter J.C."/>
            <person name="Tapia R."/>
            <person name="Han C."/>
            <person name="Land M."/>
            <person name="Hauser L."/>
            <person name="Markowitz V."/>
            <person name="Cheng J.-F."/>
            <person name="Hugenholtz P."/>
            <person name="Woyke T."/>
            <person name="Wu D."/>
            <person name="Spring S."/>
            <person name="Schroeder M."/>
            <person name="Brambilla E."/>
            <person name="Klenk H.-P."/>
            <person name="Eisen J.A."/>
        </authorList>
    </citation>
    <scope>NUCLEOTIDE SEQUENCE [LARGE SCALE GENOMIC DNA]</scope>
    <source>
        <strain evidence="14">ATCC 700847 / DSM 10411 / MH2</strain>
    </source>
</reference>
<evidence type="ECO:0000256" key="4">
    <source>
        <dbReference type="ARBA" id="ARBA00022598"/>
    </source>
</evidence>
<proteinExistence type="inferred from homology"/>
<comment type="subcellular location">
    <subcellularLocation>
        <location evidence="1 9 10">Cytoplasm</location>
    </subcellularLocation>
</comment>
<keyword evidence="4 9" id="KW-0436">Ligase</keyword>
<evidence type="ECO:0000259" key="11">
    <source>
        <dbReference type="Pfam" id="PF02875"/>
    </source>
</evidence>
<dbReference type="Gene3D" id="3.40.1190.10">
    <property type="entry name" value="Mur-like, catalytic domain"/>
    <property type="match status" value="1"/>
</dbReference>
<dbReference type="SUPFAM" id="SSF53623">
    <property type="entry name" value="MurD-like peptide ligases, catalytic domain"/>
    <property type="match status" value="1"/>
</dbReference>
<accession>F2LTV1</accession>
<dbReference type="InterPro" id="IPR018109">
    <property type="entry name" value="Folylpolyglutamate_synth_CS"/>
</dbReference>
<evidence type="ECO:0000256" key="3">
    <source>
        <dbReference type="ARBA" id="ARBA00022490"/>
    </source>
</evidence>
<feature type="domain" description="Mur ligase C-terminal" evidence="11">
    <location>
        <begin position="287"/>
        <end position="400"/>
    </location>
</feature>
<comment type="catalytic activity">
    <reaction evidence="9 10">
        <text>UDP-N-acetyl-alpha-D-muramoyl-L-alanine + D-glutamate + ATP = UDP-N-acetyl-alpha-D-muramoyl-L-alanyl-D-glutamate + ADP + phosphate + H(+)</text>
        <dbReference type="Rhea" id="RHEA:16429"/>
        <dbReference type="ChEBI" id="CHEBI:15378"/>
        <dbReference type="ChEBI" id="CHEBI:29986"/>
        <dbReference type="ChEBI" id="CHEBI:30616"/>
        <dbReference type="ChEBI" id="CHEBI:43474"/>
        <dbReference type="ChEBI" id="CHEBI:83898"/>
        <dbReference type="ChEBI" id="CHEBI:83900"/>
        <dbReference type="ChEBI" id="CHEBI:456216"/>
        <dbReference type="EC" id="6.3.2.9"/>
    </reaction>
</comment>
<dbReference type="UniPathway" id="UPA00219"/>
<dbReference type="InterPro" id="IPR005762">
    <property type="entry name" value="MurD"/>
</dbReference>
<dbReference type="InterPro" id="IPR036615">
    <property type="entry name" value="Mur_ligase_C_dom_sf"/>
</dbReference>
<keyword evidence="8 9" id="KW-0131">Cell cycle</keyword>
<dbReference type="AlphaFoldDB" id="F2LTV1"/>
<evidence type="ECO:0000256" key="2">
    <source>
        <dbReference type="ARBA" id="ARBA00004752"/>
    </source>
</evidence>
<dbReference type="GO" id="GO:0004326">
    <property type="term" value="F:tetrahydrofolylpolyglutamate synthase activity"/>
    <property type="evidence" value="ECO:0007669"/>
    <property type="project" value="InterPro"/>
</dbReference>
<dbReference type="Gene3D" id="3.90.190.20">
    <property type="entry name" value="Mur ligase, C-terminal domain"/>
    <property type="match status" value="1"/>
</dbReference>
<dbReference type="HOGENOM" id="CLU_032540_0_1_7"/>
<dbReference type="OrthoDB" id="9809796at2"/>
<evidence type="ECO:0000313" key="13">
    <source>
        <dbReference type="EMBL" id="AEA34477.1"/>
    </source>
</evidence>
<dbReference type="GO" id="GO:0009252">
    <property type="term" value="P:peptidoglycan biosynthetic process"/>
    <property type="evidence" value="ECO:0007669"/>
    <property type="project" value="UniProtKB-UniRule"/>
</dbReference>
<organism evidence="13 14">
    <name type="scientific">Hippea maritima (strain ATCC 700847 / DSM 10411 / MH2)</name>
    <dbReference type="NCBI Taxonomy" id="760142"/>
    <lineage>
        <taxon>Bacteria</taxon>
        <taxon>Pseudomonadati</taxon>
        <taxon>Campylobacterota</taxon>
        <taxon>Desulfurellia</taxon>
        <taxon>Desulfurellales</taxon>
        <taxon>Hippeaceae</taxon>
        <taxon>Hippea</taxon>
    </lineage>
</organism>
<dbReference type="Proteomes" id="UP000008139">
    <property type="component" value="Chromosome"/>
</dbReference>
<dbReference type="InterPro" id="IPR004101">
    <property type="entry name" value="Mur_ligase_C"/>
</dbReference>
<evidence type="ECO:0000256" key="6">
    <source>
        <dbReference type="ARBA" id="ARBA00022741"/>
    </source>
</evidence>
<dbReference type="HAMAP" id="MF_00639">
    <property type="entry name" value="MurD"/>
    <property type="match status" value="1"/>
</dbReference>
<dbReference type="GO" id="GO:0051301">
    <property type="term" value="P:cell division"/>
    <property type="evidence" value="ECO:0007669"/>
    <property type="project" value="UniProtKB-KW"/>
</dbReference>
<dbReference type="InParanoid" id="F2LTV1"/>
<feature type="domain" description="Mur ligase central" evidence="12">
    <location>
        <begin position="98"/>
        <end position="224"/>
    </location>
</feature>
<dbReference type="PANTHER" id="PTHR43692">
    <property type="entry name" value="UDP-N-ACETYLMURAMOYLALANINE--D-GLUTAMATE LIGASE"/>
    <property type="match status" value="1"/>
</dbReference>
<dbReference type="GO" id="GO:0071555">
    <property type="term" value="P:cell wall organization"/>
    <property type="evidence" value="ECO:0007669"/>
    <property type="project" value="UniProtKB-KW"/>
</dbReference>
<keyword evidence="9 10" id="KW-0133">Cell shape</keyword>
<dbReference type="SUPFAM" id="SSF53244">
    <property type="entry name" value="MurD-like peptide ligases, peptide-binding domain"/>
    <property type="match status" value="1"/>
</dbReference>
<dbReference type="GO" id="GO:0005524">
    <property type="term" value="F:ATP binding"/>
    <property type="evidence" value="ECO:0007669"/>
    <property type="project" value="UniProtKB-UniRule"/>
</dbReference>
<dbReference type="GO" id="GO:0005737">
    <property type="term" value="C:cytoplasm"/>
    <property type="evidence" value="ECO:0007669"/>
    <property type="project" value="UniProtKB-SubCell"/>
</dbReference>
<evidence type="ECO:0000259" key="12">
    <source>
        <dbReference type="Pfam" id="PF08245"/>
    </source>
</evidence>
<dbReference type="eggNOG" id="COG0771">
    <property type="taxonomic scope" value="Bacteria"/>
</dbReference>
<gene>
    <name evidence="9" type="primary">murD</name>
    <name evidence="13" type="ordered locus">Hipma_1521</name>
</gene>
<dbReference type="FunCoup" id="F2LTV1">
    <property type="interactions" value="414"/>
</dbReference>
<comment type="function">
    <text evidence="9 10">Cell wall formation. Catalyzes the addition of glutamate to the nucleotide precursor UDP-N-acetylmuramoyl-L-alanine (UMA).</text>
</comment>
<dbReference type="GO" id="GO:0008764">
    <property type="term" value="F:UDP-N-acetylmuramoylalanine-D-glutamate ligase activity"/>
    <property type="evidence" value="ECO:0007669"/>
    <property type="project" value="UniProtKB-UniRule"/>
</dbReference>
<feature type="binding site" evidence="9">
    <location>
        <begin position="100"/>
        <end position="106"/>
    </location>
    <ligand>
        <name>ATP</name>
        <dbReference type="ChEBI" id="CHEBI:30616"/>
    </ligand>
</feature>
<evidence type="ECO:0000313" key="14">
    <source>
        <dbReference type="Proteomes" id="UP000008139"/>
    </source>
</evidence>
<dbReference type="PROSITE" id="PS01011">
    <property type="entry name" value="FOLYLPOLYGLU_SYNT_1"/>
    <property type="match status" value="1"/>
</dbReference>
<keyword evidence="3 9" id="KW-0963">Cytoplasm</keyword>
<keyword evidence="14" id="KW-1185">Reference proteome</keyword>
<dbReference type="Gene3D" id="3.40.50.720">
    <property type="entry name" value="NAD(P)-binding Rossmann-like Domain"/>
    <property type="match status" value="1"/>
</dbReference>
<dbReference type="STRING" id="760142.Hipma_1521"/>
<evidence type="ECO:0000256" key="7">
    <source>
        <dbReference type="ARBA" id="ARBA00022840"/>
    </source>
</evidence>
<keyword evidence="7 9" id="KW-0067">ATP-binding</keyword>
<dbReference type="NCBIfam" id="TIGR01087">
    <property type="entry name" value="murD"/>
    <property type="match status" value="1"/>
</dbReference>
<reference evidence="13 14" key="1">
    <citation type="journal article" date="2011" name="Stand. Genomic Sci.">
        <title>Complete genome sequence of the thermophilic sulfur-reducer Hippea maritima type strain (MH(2)).</title>
        <authorList>
            <person name="Huntemann M."/>
            <person name="Lu M."/>
            <person name="Nolan M."/>
            <person name="Lapidus A."/>
            <person name="Lucas S."/>
            <person name="Hammon N."/>
            <person name="Deshpande S."/>
            <person name="Cheng J.F."/>
            <person name="Tapia R."/>
            <person name="Han C."/>
            <person name="Goodwin L."/>
            <person name="Pitluck S."/>
            <person name="Liolios K."/>
            <person name="Pagani I."/>
            <person name="Ivanova N."/>
            <person name="Ovchinikova G."/>
            <person name="Pati A."/>
            <person name="Chen A."/>
            <person name="Palaniappan K."/>
            <person name="Land M."/>
            <person name="Hauser L."/>
            <person name="Jeffries C.D."/>
            <person name="Detter J.C."/>
            <person name="Brambilla E.M."/>
            <person name="Rohde M."/>
            <person name="Spring S."/>
            <person name="Goker M."/>
            <person name="Woyke T."/>
            <person name="Bristow J."/>
            <person name="Eisen J.A."/>
            <person name="Markowitz V."/>
            <person name="Hugenholtz P."/>
            <person name="Kyrpides N.C."/>
            <person name="Klenk H.P."/>
            <person name="Mavromatis K."/>
        </authorList>
    </citation>
    <scope>NUCLEOTIDE SEQUENCE [LARGE SCALE GENOMIC DNA]</scope>
    <source>
        <strain evidence="14">ATCC 700847 / DSM 10411 / MH2</strain>
    </source>
</reference>
<keyword evidence="6 9" id="KW-0547">Nucleotide-binding</keyword>
<name>F2LTV1_HIPMA</name>
<comment type="pathway">
    <text evidence="2 9 10">Cell wall biogenesis; peptidoglycan biosynthesis.</text>
</comment>
<sequence length="435" mass="48678">MRVGVVGFGRSGQAAYRLLKDKGFDVYAFDDRAELKGANLFGKGKINKFFEISFDEVVLSPGVKPSHPFVKHCRSNRIKLISELELGYRYAKGKIIAITGTNGKSTTVALVERILKGASKRVIACGNYGLPLSEAIYENAEYYVVEASSYQLEFIDKFKPNIAAILNIAFDHLSWHGSMDNYIEAKKKIFKNQLEDDFFIKNDSDSYIFDGKANLFLVSKRDRNADCFFEKNGVIVNRPEYLRIDKTGLFGSKVFENIAFAALIGLLCGIEKKTIKEVVGTMSNLEHRIEFVDEIDGVKFYNDSKATNLDAVEAAINSFDEGIKIVIILGGKHKGESYSRLLPLLEKRARAVVVYGEDRKVILNELDGFLPVPLPAVNIWGAVRAAFEVASKDDVVLFSPGGSSCEPYKNFEERGEAFKKEVEVFKKEYEQAPLV</sequence>